<dbReference type="AlphaFoldDB" id="A0A098YSV7"/>
<name>A0A098YSV7_9BACT</name>
<protein>
    <submittedName>
        <fullName evidence="1">Uncharacterized protein</fullName>
    </submittedName>
</protein>
<dbReference type="RefSeq" id="WP_036926229.1">
    <property type="nucleotide sequence ID" value="NZ_JRPQ01000055.1"/>
</dbReference>
<evidence type="ECO:0000313" key="2">
    <source>
        <dbReference type="Proteomes" id="UP000029723"/>
    </source>
</evidence>
<reference evidence="1 2" key="1">
    <citation type="submission" date="2014-07" db="EMBL/GenBank/DDBJ databases">
        <authorList>
            <person name="McCorrison J."/>
            <person name="Sanka R."/>
            <person name="Torralba M."/>
            <person name="Gillis M."/>
            <person name="Haft D.H."/>
            <person name="Methe B."/>
            <person name="Sutton G."/>
            <person name="Nelson K.E."/>
        </authorList>
    </citation>
    <scope>NUCLEOTIDE SEQUENCE [LARGE SCALE GENOMIC DNA]</scope>
    <source>
        <strain evidence="1 2">S9-PR14</strain>
    </source>
</reference>
<dbReference type="InterPro" id="IPR043741">
    <property type="entry name" value="DUF5686"/>
</dbReference>
<dbReference type="OrthoDB" id="983143at2"/>
<dbReference type="Proteomes" id="UP000029723">
    <property type="component" value="Unassembled WGS sequence"/>
</dbReference>
<dbReference type="EMBL" id="JRPQ01000055">
    <property type="protein sequence ID" value="KGI22770.1"/>
    <property type="molecule type" value="Genomic_DNA"/>
</dbReference>
<sequence length="686" mass="80113">MKNQYFKIFILLIICQYGLLESLSAKSKKDSILTRIFTYPEKIKTLQAPDTVSYAYMKSSFHINKRNLLLMAVPTMYAMAHVGSRRYLEESYNKVTFLPNGKYQIDKILSLSSAGTRRLSFPAMLHYLTPNIYDVTLINENVLSPFNRQNKIYYKYTIEESADSLLKLHFKPRLKNTLLVTGEAKVDARSGKISSIQLTGEYDMIFYRLSIQMGNHGVQSLTPQNCSLTSRFLFFGNDVRTHYTIAYHLPKILPNISEANQNFQLMEQIRPEPLTSYEKMVYSELLKDKRNEERDTTALDSVATPPKVNFVKSVLWDMIGENIFNDIHQDFGPNKAGSLRIDPILNPLYMEYSPSQGFYYNFNIRGGYHFSENSNIWLQLKGGYSFRLHQFSFWIPLIYYFDIRHNGFISSGISGGRRIQNGNLVNELRIATNNNRVWDNLNLYEFNDSFWDCYANYDFTPKIGFQAGFVFHRRTALNKVGFELINKPSVYTSLAPKFQVHYRPWGYQGPTLMACYEKSIKKLAGTNTPYTRWEFDGQYILPLHNVQSLSMRIGTGFYTDRSHNDYFVDFENFRQTFLPNGWNDEWSGEFELLESSLYNQSNYYVRANFTYESPFLVLAWTPLIGHFIERERLYLSALRVKNANPYLELGYAIKTRFLSIGAFMSNMNGRTKDFGFKFGFELFRRW</sequence>
<proteinExistence type="predicted"/>
<organism evidence="1 2">
    <name type="scientific">Hoylesella timonensis S9-PR14</name>
    <dbReference type="NCBI Taxonomy" id="1401062"/>
    <lineage>
        <taxon>Bacteria</taxon>
        <taxon>Pseudomonadati</taxon>
        <taxon>Bacteroidota</taxon>
        <taxon>Bacteroidia</taxon>
        <taxon>Bacteroidales</taxon>
        <taxon>Prevotellaceae</taxon>
        <taxon>Hoylesella</taxon>
    </lineage>
</organism>
<accession>A0A098YSV7</accession>
<evidence type="ECO:0000313" key="1">
    <source>
        <dbReference type="EMBL" id="KGI22770.1"/>
    </source>
</evidence>
<comment type="caution">
    <text evidence="1">The sequence shown here is derived from an EMBL/GenBank/DDBJ whole genome shotgun (WGS) entry which is preliminary data.</text>
</comment>
<dbReference type="Pfam" id="PF18939">
    <property type="entry name" value="DUF5686"/>
    <property type="match status" value="2"/>
</dbReference>
<gene>
    <name evidence="1" type="ORF">HMPREF9304_02655</name>
</gene>